<comment type="caution">
    <text evidence="3">The sequence shown here is derived from an EMBL/GenBank/DDBJ whole genome shotgun (WGS) entry which is preliminary data.</text>
</comment>
<dbReference type="Gene3D" id="3.40.190.150">
    <property type="entry name" value="Bordetella uptake gene, domain 1"/>
    <property type="match status" value="1"/>
</dbReference>
<dbReference type="Pfam" id="PF03401">
    <property type="entry name" value="TctC"/>
    <property type="match status" value="1"/>
</dbReference>
<dbReference type="SUPFAM" id="SSF53850">
    <property type="entry name" value="Periplasmic binding protein-like II"/>
    <property type="match status" value="1"/>
</dbReference>
<name>A0A0D6GVW1_ALCXX</name>
<dbReference type="AlphaFoldDB" id="A0A0D6GVW1"/>
<dbReference type="Proteomes" id="UP000187251">
    <property type="component" value="Unassembled WGS sequence"/>
</dbReference>
<dbReference type="Gene3D" id="3.40.190.10">
    <property type="entry name" value="Periplasmic binding protein-like II"/>
    <property type="match status" value="1"/>
</dbReference>
<dbReference type="PANTHER" id="PTHR42928:SF5">
    <property type="entry name" value="BLR1237 PROTEIN"/>
    <property type="match status" value="1"/>
</dbReference>
<evidence type="ECO:0000313" key="3">
    <source>
        <dbReference type="EMBL" id="OMG87872.1"/>
    </source>
</evidence>
<evidence type="ECO:0000313" key="4">
    <source>
        <dbReference type="Proteomes" id="UP000187251"/>
    </source>
</evidence>
<sequence length="329" mass="34104">MQRRNVVLGLCVAAATLATPLTSGIAHAEDAYPSKPIRLIVPFPPGGTTDIVGRLFADKLGKELNQTVVVENRGGAGGSIGSAFVASSAPDGYTLGIATVSTHGINPAIYPNLPFDGEKDFTPVSNLAAVPNIMTINPKVQAKDMAEFIKLAKSQPGKLTYASAGNGSVSHMMGELFKMASGTDLMHVPYRGVGPALNDALAGQVDVMYDNLPSTLPHVQSGRLIAMAVAAPKRVASLPNVPTFAEVGLPAVNDASWFGLVAPAKLPAPILAKLNAAVQKVSAEADVKSRLEALGAEPAANSPEAFAKQISAEIAKNKRIAKEANVKID</sequence>
<dbReference type="PANTHER" id="PTHR42928">
    <property type="entry name" value="TRICARBOXYLATE-BINDING PROTEIN"/>
    <property type="match status" value="1"/>
</dbReference>
<evidence type="ECO:0000256" key="1">
    <source>
        <dbReference type="ARBA" id="ARBA00006987"/>
    </source>
</evidence>
<comment type="similarity">
    <text evidence="1">Belongs to the UPF0065 (bug) family.</text>
</comment>
<keyword evidence="2" id="KW-0732">Signal</keyword>
<dbReference type="KEGG" id="axx:ERS451415_01793"/>
<evidence type="ECO:0000256" key="2">
    <source>
        <dbReference type="SAM" id="SignalP"/>
    </source>
</evidence>
<dbReference type="EMBL" id="MJMN01000013">
    <property type="protein sequence ID" value="OMG87872.1"/>
    <property type="molecule type" value="Genomic_DNA"/>
</dbReference>
<accession>A0A0D6GVW1</accession>
<dbReference type="eggNOG" id="COG3181">
    <property type="taxonomic scope" value="Bacteria"/>
</dbReference>
<dbReference type="GeneID" id="94358941"/>
<dbReference type="PATRIC" id="fig|85698.19.peg.2658"/>
<dbReference type="InterPro" id="IPR042100">
    <property type="entry name" value="Bug_dom1"/>
</dbReference>
<dbReference type="OrthoDB" id="8678477at2"/>
<feature type="chain" id="PRO_5015035814" evidence="2">
    <location>
        <begin position="29"/>
        <end position="329"/>
    </location>
</feature>
<dbReference type="CDD" id="cd13577">
    <property type="entry name" value="PBP2_BugE_Glu"/>
    <property type="match status" value="1"/>
</dbReference>
<feature type="signal peptide" evidence="2">
    <location>
        <begin position="1"/>
        <end position="28"/>
    </location>
</feature>
<proteinExistence type="inferred from homology"/>
<protein>
    <submittedName>
        <fullName evidence="3">ABC transporter substrate-binding protein</fullName>
    </submittedName>
</protein>
<organism evidence="3 4">
    <name type="scientific">Alcaligenes xylosoxydans xylosoxydans</name>
    <name type="common">Achromobacter xylosoxidans</name>
    <dbReference type="NCBI Taxonomy" id="85698"/>
    <lineage>
        <taxon>Bacteria</taxon>
        <taxon>Pseudomonadati</taxon>
        <taxon>Pseudomonadota</taxon>
        <taxon>Betaproteobacteria</taxon>
        <taxon>Burkholderiales</taxon>
        <taxon>Alcaligenaceae</taxon>
        <taxon>Achromobacter</taxon>
    </lineage>
</organism>
<dbReference type="InterPro" id="IPR005064">
    <property type="entry name" value="BUG"/>
</dbReference>
<dbReference type="PIRSF" id="PIRSF017082">
    <property type="entry name" value="YflP"/>
    <property type="match status" value="1"/>
</dbReference>
<reference evidence="3 4" key="1">
    <citation type="submission" date="2016-09" db="EMBL/GenBank/DDBJ databases">
        <title>Phylogenomics of Achromobacter.</title>
        <authorList>
            <person name="Jeukens J."/>
            <person name="Freschi L."/>
            <person name="Vincent A.T."/>
            <person name="Emond-Rheault J.-G."/>
            <person name="Kukavica-Ibrulj I."/>
            <person name="Charette S.J."/>
            <person name="Levesque R.C."/>
        </authorList>
    </citation>
    <scope>NUCLEOTIDE SEQUENCE [LARGE SCALE GENOMIC DNA]</scope>
    <source>
        <strain evidence="3 4">AUS488</strain>
    </source>
</reference>
<gene>
    <name evidence="3" type="ORF">BIZ92_09695</name>
</gene>
<dbReference type="RefSeq" id="WP_024068252.1">
    <property type="nucleotide sequence ID" value="NZ_AP028040.1"/>
</dbReference>